<dbReference type="Proteomes" id="UP000468668">
    <property type="component" value="Unassembled WGS sequence"/>
</dbReference>
<proteinExistence type="inferred from homology"/>
<comment type="similarity">
    <text evidence="1">Belongs to the CsoR family.</text>
</comment>
<dbReference type="InterPro" id="IPR003735">
    <property type="entry name" value="Metal_Tscrpt_repr"/>
</dbReference>
<dbReference type="OrthoDB" id="9811244at2"/>
<sequence length="130" mass="14138">MAKASGKRSVEDADKVSADGELASCESKGPRAQSCCCHHKATPRSEEFQRDLQKRLNRAIGQLNGVKAMIDDNRYCGDVLTQLAAAESAVHSISAILLQNHLETCVVEQIEAGNIAIIDEAMQLIKKFAR</sequence>
<dbReference type="GO" id="GO:0003677">
    <property type="term" value="F:DNA binding"/>
    <property type="evidence" value="ECO:0007669"/>
    <property type="project" value="InterPro"/>
</dbReference>
<feature type="region of interest" description="Disordered" evidence="3">
    <location>
        <begin position="1"/>
        <end position="36"/>
    </location>
</feature>
<evidence type="ECO:0000313" key="5">
    <source>
        <dbReference type="Proteomes" id="UP000468668"/>
    </source>
</evidence>
<name>A0A6N6NL10_9ACTN</name>
<dbReference type="GO" id="GO:0045892">
    <property type="term" value="P:negative regulation of DNA-templated transcription"/>
    <property type="evidence" value="ECO:0007669"/>
    <property type="project" value="UniProtKB-ARBA"/>
</dbReference>
<dbReference type="RefSeq" id="WP_158049814.1">
    <property type="nucleotide sequence ID" value="NZ_WAJR01000016.1"/>
</dbReference>
<evidence type="ECO:0000256" key="1">
    <source>
        <dbReference type="ARBA" id="ARBA00005428"/>
    </source>
</evidence>
<dbReference type="Pfam" id="PF02583">
    <property type="entry name" value="Trns_repr_metal"/>
    <property type="match status" value="1"/>
</dbReference>
<comment type="caution">
    <text evidence="4">The sequence shown here is derived from an EMBL/GenBank/DDBJ whole genome shotgun (WGS) entry which is preliminary data.</text>
</comment>
<evidence type="ECO:0000256" key="3">
    <source>
        <dbReference type="SAM" id="MobiDB-lite"/>
    </source>
</evidence>
<gene>
    <name evidence="4" type="ORF">F8C90_07010</name>
</gene>
<keyword evidence="5" id="KW-1185">Reference proteome</keyword>
<organism evidence="4 5">
    <name type="scientific">Ellagibacter isourolithinifaciens</name>
    <dbReference type="NCBI Taxonomy" id="2137581"/>
    <lineage>
        <taxon>Bacteria</taxon>
        <taxon>Bacillati</taxon>
        <taxon>Actinomycetota</taxon>
        <taxon>Coriobacteriia</taxon>
        <taxon>Eggerthellales</taxon>
        <taxon>Eggerthellaceae</taxon>
        <taxon>Ellagibacter</taxon>
    </lineage>
</organism>
<dbReference type="GeneID" id="98658155"/>
<evidence type="ECO:0000256" key="2">
    <source>
        <dbReference type="ARBA" id="ARBA00023008"/>
    </source>
</evidence>
<dbReference type="GO" id="GO:0046872">
    <property type="term" value="F:metal ion binding"/>
    <property type="evidence" value="ECO:0007669"/>
    <property type="project" value="InterPro"/>
</dbReference>
<protein>
    <submittedName>
        <fullName evidence="4">Metal-sensing transcriptional repressor</fullName>
    </submittedName>
</protein>
<reference evidence="4 5" key="1">
    <citation type="submission" date="2019-09" db="EMBL/GenBank/DDBJ databases">
        <title>Whole genome shotgun sequencing (WGS) of Ellagibacter isourolithinifaciens DSM 104140(T) and Adlercreutzia muris DSM 29508(T).</title>
        <authorList>
            <person name="Stoll D.A."/>
            <person name="Danylec N."/>
            <person name="Huch M."/>
        </authorList>
    </citation>
    <scope>NUCLEOTIDE SEQUENCE [LARGE SCALE GENOMIC DNA]</scope>
    <source>
        <strain evidence="4 5">DSM 104140</strain>
    </source>
</reference>
<evidence type="ECO:0000313" key="4">
    <source>
        <dbReference type="EMBL" id="KAB1640201.1"/>
    </source>
</evidence>
<dbReference type="AlphaFoldDB" id="A0A6N6NL10"/>
<accession>A0A6N6NL10</accession>
<keyword evidence="2" id="KW-0186">Copper</keyword>
<dbReference type="InterPro" id="IPR038390">
    <property type="entry name" value="Metal_Tscrpt_repr_sf"/>
</dbReference>
<feature type="compositionally biased region" description="Basic and acidic residues" evidence="3">
    <location>
        <begin position="8"/>
        <end position="18"/>
    </location>
</feature>
<dbReference type="Gene3D" id="1.20.58.1000">
    <property type="entry name" value="Metal-sensitive repressor, helix protomer"/>
    <property type="match status" value="1"/>
</dbReference>
<dbReference type="PANTHER" id="PTHR33677">
    <property type="entry name" value="TRANSCRIPTIONAL REPRESSOR FRMR-RELATED"/>
    <property type="match status" value="1"/>
</dbReference>
<dbReference type="EMBL" id="WAJR01000016">
    <property type="protein sequence ID" value="KAB1640201.1"/>
    <property type="molecule type" value="Genomic_DNA"/>
</dbReference>